<dbReference type="PANTHER" id="PTHR47623:SF1">
    <property type="entry name" value="OS09G0287300 PROTEIN"/>
    <property type="match status" value="1"/>
</dbReference>
<dbReference type="Proteomes" id="UP001165679">
    <property type="component" value="Unassembled WGS sequence"/>
</dbReference>
<keyword evidence="2" id="KW-1185">Reference proteome</keyword>
<dbReference type="InterPro" id="IPR029033">
    <property type="entry name" value="His_PPase_superfam"/>
</dbReference>
<reference evidence="1" key="2">
    <citation type="submission" date="2022-10" db="EMBL/GenBank/DDBJ databases">
        <authorList>
            <person name="Trinh H.N."/>
        </authorList>
    </citation>
    <scope>NUCLEOTIDE SEQUENCE</scope>
    <source>
        <strain evidence="1">RN2-1</strain>
    </source>
</reference>
<proteinExistence type="predicted"/>
<dbReference type="EMBL" id="JAPDNT010000003">
    <property type="protein sequence ID" value="MCW3474412.1"/>
    <property type="molecule type" value="Genomic_DNA"/>
</dbReference>
<sequence length="177" mass="19402">MRQLLLMRHAKSSWDDPKLSDHARPLNARGRKAAAAMRHAMRDLGLAPDIVLVSSARRTLQTLEALEPWEDTPLIEPMDSLYLATAPQMLVVLRRVAETARSVLLVGHNPGLHELAMTLVGPHAMTQANDLTRHLAKGYPTGALAEFAVAGPWSGLSEGSGRLLRFLCPRDLPELAH</sequence>
<evidence type="ECO:0000313" key="2">
    <source>
        <dbReference type="Proteomes" id="UP001165679"/>
    </source>
</evidence>
<dbReference type="SMART" id="SM00855">
    <property type="entry name" value="PGAM"/>
    <property type="match status" value="1"/>
</dbReference>
<accession>A0AA41YLE8</accession>
<dbReference type="Gene3D" id="3.40.50.1240">
    <property type="entry name" value="Phosphoglycerate mutase-like"/>
    <property type="match status" value="1"/>
</dbReference>
<comment type="caution">
    <text evidence="1">The sequence shown here is derived from an EMBL/GenBank/DDBJ whole genome shotgun (WGS) entry which is preliminary data.</text>
</comment>
<dbReference type="CDD" id="cd07067">
    <property type="entry name" value="HP_PGM_like"/>
    <property type="match status" value="1"/>
</dbReference>
<dbReference type="InterPro" id="IPR013078">
    <property type="entry name" value="His_Pase_superF_clade-1"/>
</dbReference>
<organism evidence="1 2">
    <name type="scientific">Limobrevibacterium gyesilva</name>
    <dbReference type="NCBI Taxonomy" id="2991712"/>
    <lineage>
        <taxon>Bacteria</taxon>
        <taxon>Pseudomonadati</taxon>
        <taxon>Pseudomonadota</taxon>
        <taxon>Alphaproteobacteria</taxon>
        <taxon>Acetobacterales</taxon>
        <taxon>Acetobacteraceae</taxon>
        <taxon>Limobrevibacterium</taxon>
    </lineage>
</organism>
<gene>
    <name evidence="1" type="ORF">OL599_07435</name>
</gene>
<protein>
    <submittedName>
        <fullName evidence="1">Histidine phosphatase family protein</fullName>
    </submittedName>
</protein>
<dbReference type="Pfam" id="PF00300">
    <property type="entry name" value="His_Phos_1"/>
    <property type="match status" value="1"/>
</dbReference>
<evidence type="ECO:0000313" key="1">
    <source>
        <dbReference type="EMBL" id="MCW3474412.1"/>
    </source>
</evidence>
<dbReference type="SUPFAM" id="SSF53254">
    <property type="entry name" value="Phosphoglycerate mutase-like"/>
    <property type="match status" value="1"/>
</dbReference>
<name>A0AA41YLE8_9PROT</name>
<dbReference type="AlphaFoldDB" id="A0AA41YLE8"/>
<dbReference type="PANTHER" id="PTHR47623">
    <property type="entry name" value="OS09G0287300 PROTEIN"/>
    <property type="match status" value="1"/>
</dbReference>
<reference evidence="1" key="1">
    <citation type="submission" date="2022-09" db="EMBL/GenBank/DDBJ databases">
        <title>Rhodovastum sp. nov. RN2-1 isolated from soil in Seongnam, South Korea.</title>
        <authorList>
            <person name="Le N.T."/>
        </authorList>
    </citation>
    <scope>NUCLEOTIDE SEQUENCE</scope>
    <source>
        <strain evidence="1">RN2-1</strain>
    </source>
</reference>